<keyword evidence="6" id="KW-0663">Pyridoxal phosphate</keyword>
<dbReference type="PRINTS" id="PR00463">
    <property type="entry name" value="EP450I"/>
</dbReference>
<keyword evidence="9" id="KW-0479">Metal-binding</keyword>
<dbReference type="PANTHER" id="PTHR43713:SF3">
    <property type="entry name" value="GLUTAMATE-1-SEMIALDEHYDE 2,1-AMINOMUTASE 1, CHLOROPLASTIC-RELATED"/>
    <property type="match status" value="1"/>
</dbReference>
<dbReference type="SUPFAM" id="SSF53383">
    <property type="entry name" value="PLP-dependent transferases"/>
    <property type="match status" value="1"/>
</dbReference>
<dbReference type="FunFam" id="3.40.640.10:FF:000021">
    <property type="entry name" value="Glutamate-1-semialdehyde 2,1-aminomutase"/>
    <property type="match status" value="1"/>
</dbReference>
<dbReference type="PROSITE" id="PS00600">
    <property type="entry name" value="AA_TRANSFER_CLASS_3"/>
    <property type="match status" value="1"/>
</dbReference>
<accession>A0AAW1TD70</accession>
<evidence type="ECO:0000256" key="5">
    <source>
        <dbReference type="ARBA" id="ARBA00012143"/>
    </source>
</evidence>
<sequence>MQCLNGKPFLLACPLHSKPTSRRPRAQSIVVRAAVAAPPLNTRKSEEIFTEAQTLLPGGVNSPVRAFKSVGGQPIVFDRVEGPYAYDVDGNKYIDYIGSWGPAIVGHAHEEVKAALHAQIEKGTSFGAPCAMENELAKMVIARVPSVEMVRFVNSGTEACLSVLRLMRAYTGREKLLKFSGCYHGHADSFLVQAGSGVATLGLPDSPGVQKSSAAATLTAQYNNLDSVREVFAANKGEIAGIILEPVVGNSGYIAPSQEFLQGLRDIATDEGALLCFDEVMTGFRIAHGCAQQYFDITPDLTTMGKVIGGGLPVGAYGGRRDIMEMVAPAGPMYQAGTLSGNPLAMVAGIKTLEILDRPGAYEYMTKITKRLTDGILKAGRDAGHEVTGGCISAMFGFFFHPGPVTNFEEAANNDKAKFGRWHRGMLERGIYLAPSSFEAGFTSMAHSEEDIDRTIAAAREAGGVQQRLPNRQLTGLPHTCSGAGLFRAAPNLRRHVKQQHSRLQAASDDGVDSDISYEEGKRRKLIDSGGAGKSLTSPGWLTELGRLWGGKSDVPVADAKPDDIKDLLGGALFRALYKWMEETGPVYLLPTGPASSFLVISDPEAAKHVLRASDNPNNPVYNKGLVAEVSKFLFGEGFAVAGGEQWRSRRRAVNPSLHRAYLETMIDRVFGPSALHLASKLQEAADAGKSQDLEACFSQLTLDVIGKALFNYDFDALNTSSPLIQAVYTALKETESRATDVVPLWKLPFLAPLIPRQRKALDSVALIRQTTERLIAKCKEMVDAEEQARFGDEYMNEADPSILRFLIASREEVSSEQLRDDLLSMLVAGHETTGSALTWTLYLLTSNPDKMAKAYQEVDRVMGSKQQPDVQDYTQLRYLTRCVCESMRLYPHPPVLLRRAAIPDTLPGGYAVPVGQDVMISVYNIHHSPAVWDEPEAFQPERFGLDGPTPNEQNTNFRYIPFSGGPRKCVGDQFAMMEAVVSLAVVLKQFEFNLVAGQDIGMTTGATIHTTNGLYMNMQERIPATIEKSQVELAR</sequence>
<dbReference type="CDD" id="cd00610">
    <property type="entry name" value="OAT_like"/>
    <property type="match status" value="1"/>
</dbReference>
<keyword evidence="11" id="KW-1185">Reference proteome</keyword>
<dbReference type="GO" id="GO:0006779">
    <property type="term" value="P:porphyrin-containing compound biosynthetic process"/>
    <property type="evidence" value="ECO:0007669"/>
    <property type="project" value="UniProtKB-KW"/>
</dbReference>
<feature type="binding site" description="axial binding residue" evidence="9">
    <location>
        <position position="970"/>
    </location>
    <ligand>
        <name>heme</name>
        <dbReference type="ChEBI" id="CHEBI:30413"/>
    </ligand>
    <ligandPart>
        <name>Fe</name>
        <dbReference type="ChEBI" id="CHEBI:18248"/>
    </ligandPart>
</feature>
<comment type="pathway">
    <text evidence="3">Porphyrin-containing compound metabolism; protoporphyrin-IX biosynthesis; 5-aminolevulinate from L-glutamyl-tRNA(Glu): step 2/2.</text>
</comment>
<dbReference type="Pfam" id="PF00202">
    <property type="entry name" value="Aminotran_3"/>
    <property type="match status" value="1"/>
</dbReference>
<comment type="caution">
    <text evidence="10">The sequence shown here is derived from an EMBL/GenBank/DDBJ whole genome shotgun (WGS) entry which is preliminary data.</text>
</comment>
<dbReference type="GO" id="GO:0030170">
    <property type="term" value="F:pyridoxal phosphate binding"/>
    <property type="evidence" value="ECO:0007669"/>
    <property type="project" value="InterPro"/>
</dbReference>
<protein>
    <recommendedName>
        <fullName evidence="5">glutamate-1-semialdehyde 2,1-aminomutase</fullName>
        <ecNumber evidence="5">5.4.3.8</ecNumber>
    </recommendedName>
</protein>
<gene>
    <name evidence="10" type="ORF">WJX84_000676</name>
</gene>
<dbReference type="InterPro" id="IPR015422">
    <property type="entry name" value="PyrdxlP-dep_Trfase_small"/>
</dbReference>
<dbReference type="PROSITE" id="PS00086">
    <property type="entry name" value="CYTOCHROME_P450"/>
    <property type="match status" value="1"/>
</dbReference>
<dbReference type="GO" id="GO:0042286">
    <property type="term" value="F:glutamate-1-semialdehyde 2,1-aminomutase activity"/>
    <property type="evidence" value="ECO:0007669"/>
    <property type="project" value="UniProtKB-EC"/>
</dbReference>
<evidence type="ECO:0000256" key="9">
    <source>
        <dbReference type="PIRSR" id="PIRSR602401-1"/>
    </source>
</evidence>
<dbReference type="Gene3D" id="3.90.1150.10">
    <property type="entry name" value="Aspartate Aminotransferase, domain 1"/>
    <property type="match status" value="1"/>
</dbReference>
<dbReference type="NCBIfam" id="TIGR00713">
    <property type="entry name" value="hemL"/>
    <property type="match status" value="1"/>
</dbReference>
<dbReference type="InterPro" id="IPR001128">
    <property type="entry name" value="Cyt_P450"/>
</dbReference>
<dbReference type="EMBL" id="JALJOV010000135">
    <property type="protein sequence ID" value="KAK9866758.1"/>
    <property type="molecule type" value="Genomic_DNA"/>
</dbReference>
<dbReference type="EC" id="5.4.3.8" evidence="5"/>
<comment type="similarity">
    <text evidence="4">Belongs to the class-III pyridoxal-phosphate-dependent aminotransferase family. HemL subfamily.</text>
</comment>
<dbReference type="SUPFAM" id="SSF48264">
    <property type="entry name" value="Cytochrome P450"/>
    <property type="match status" value="1"/>
</dbReference>
<dbReference type="InterPro" id="IPR004639">
    <property type="entry name" value="4pyrrol_synth_GluAld_NH2Trfase"/>
</dbReference>
<dbReference type="InterPro" id="IPR036396">
    <property type="entry name" value="Cyt_P450_sf"/>
</dbReference>
<proteinExistence type="inferred from homology"/>
<comment type="catalytic activity">
    <reaction evidence="1">
        <text>(S)-4-amino-5-oxopentanoate = 5-aminolevulinate</text>
        <dbReference type="Rhea" id="RHEA:14265"/>
        <dbReference type="ChEBI" id="CHEBI:57501"/>
        <dbReference type="ChEBI" id="CHEBI:356416"/>
        <dbReference type="EC" id="5.4.3.8"/>
    </reaction>
</comment>
<evidence type="ECO:0000256" key="8">
    <source>
        <dbReference type="ARBA" id="ARBA00023244"/>
    </source>
</evidence>
<evidence type="ECO:0000313" key="10">
    <source>
        <dbReference type="EMBL" id="KAK9866758.1"/>
    </source>
</evidence>
<dbReference type="InterPro" id="IPR049704">
    <property type="entry name" value="Aminotrans_3_PPA_site"/>
</dbReference>
<dbReference type="InterPro" id="IPR015424">
    <property type="entry name" value="PyrdxlP-dep_Trfase"/>
</dbReference>
<dbReference type="GO" id="GO:0020037">
    <property type="term" value="F:heme binding"/>
    <property type="evidence" value="ECO:0007669"/>
    <property type="project" value="InterPro"/>
</dbReference>
<dbReference type="Proteomes" id="UP001485043">
    <property type="component" value="Unassembled WGS sequence"/>
</dbReference>
<organism evidence="10 11">
    <name type="scientific">Apatococcus fuscideae</name>
    <dbReference type="NCBI Taxonomy" id="2026836"/>
    <lineage>
        <taxon>Eukaryota</taxon>
        <taxon>Viridiplantae</taxon>
        <taxon>Chlorophyta</taxon>
        <taxon>core chlorophytes</taxon>
        <taxon>Trebouxiophyceae</taxon>
        <taxon>Chlorellales</taxon>
        <taxon>Chlorellaceae</taxon>
        <taxon>Apatococcus</taxon>
    </lineage>
</organism>
<evidence type="ECO:0000313" key="11">
    <source>
        <dbReference type="Proteomes" id="UP001485043"/>
    </source>
</evidence>
<dbReference type="InterPro" id="IPR015421">
    <property type="entry name" value="PyrdxlP-dep_Trfase_major"/>
</dbReference>
<dbReference type="CDD" id="cd11046">
    <property type="entry name" value="CYP97"/>
    <property type="match status" value="1"/>
</dbReference>
<dbReference type="PANTHER" id="PTHR43713">
    <property type="entry name" value="GLUTAMATE-1-SEMIALDEHYDE 2,1-AMINOMUTASE"/>
    <property type="match status" value="1"/>
</dbReference>
<evidence type="ECO:0000256" key="2">
    <source>
        <dbReference type="ARBA" id="ARBA00001933"/>
    </source>
</evidence>
<keyword evidence="7" id="KW-0413">Isomerase</keyword>
<dbReference type="InterPro" id="IPR017972">
    <property type="entry name" value="Cyt_P450_CS"/>
</dbReference>
<dbReference type="Gene3D" id="3.40.640.10">
    <property type="entry name" value="Type I PLP-dependent aspartate aminotransferase-like (Major domain)"/>
    <property type="match status" value="1"/>
</dbReference>
<evidence type="ECO:0000256" key="7">
    <source>
        <dbReference type="ARBA" id="ARBA00023235"/>
    </source>
</evidence>
<dbReference type="InterPro" id="IPR002401">
    <property type="entry name" value="Cyt_P450_E_grp-I"/>
</dbReference>
<dbReference type="Gene3D" id="1.10.630.10">
    <property type="entry name" value="Cytochrome P450"/>
    <property type="match status" value="1"/>
</dbReference>
<evidence type="ECO:0000256" key="4">
    <source>
        <dbReference type="ARBA" id="ARBA00008981"/>
    </source>
</evidence>
<dbReference type="GO" id="GO:0004497">
    <property type="term" value="F:monooxygenase activity"/>
    <property type="evidence" value="ECO:0007669"/>
    <property type="project" value="InterPro"/>
</dbReference>
<name>A0AAW1TD70_9CHLO</name>
<dbReference type="HAMAP" id="MF_00375">
    <property type="entry name" value="HemL_aminotrans_3"/>
    <property type="match status" value="1"/>
</dbReference>
<keyword evidence="9" id="KW-0408">Iron</keyword>
<keyword evidence="8" id="KW-0627">Porphyrin biosynthesis</keyword>
<keyword evidence="9" id="KW-0349">Heme</keyword>
<dbReference type="PRINTS" id="PR00385">
    <property type="entry name" value="P450"/>
</dbReference>
<dbReference type="AlphaFoldDB" id="A0AAW1TD70"/>
<dbReference type="GO" id="GO:0008483">
    <property type="term" value="F:transaminase activity"/>
    <property type="evidence" value="ECO:0007669"/>
    <property type="project" value="InterPro"/>
</dbReference>
<dbReference type="GO" id="GO:0016705">
    <property type="term" value="F:oxidoreductase activity, acting on paired donors, with incorporation or reduction of molecular oxygen"/>
    <property type="evidence" value="ECO:0007669"/>
    <property type="project" value="InterPro"/>
</dbReference>
<reference evidence="10 11" key="1">
    <citation type="journal article" date="2024" name="Nat. Commun.">
        <title>Phylogenomics reveals the evolutionary origins of lichenization in chlorophyte algae.</title>
        <authorList>
            <person name="Puginier C."/>
            <person name="Libourel C."/>
            <person name="Otte J."/>
            <person name="Skaloud P."/>
            <person name="Haon M."/>
            <person name="Grisel S."/>
            <person name="Petersen M."/>
            <person name="Berrin J.G."/>
            <person name="Delaux P.M."/>
            <person name="Dal Grande F."/>
            <person name="Keller J."/>
        </authorList>
    </citation>
    <scope>NUCLEOTIDE SEQUENCE [LARGE SCALE GENOMIC DNA]</scope>
    <source>
        <strain evidence="10 11">SAG 2523</strain>
    </source>
</reference>
<dbReference type="InterPro" id="IPR005814">
    <property type="entry name" value="Aminotrans_3"/>
</dbReference>
<evidence type="ECO:0000256" key="1">
    <source>
        <dbReference type="ARBA" id="ARBA00001579"/>
    </source>
</evidence>
<evidence type="ECO:0000256" key="3">
    <source>
        <dbReference type="ARBA" id="ARBA00004819"/>
    </source>
</evidence>
<dbReference type="Pfam" id="PF00067">
    <property type="entry name" value="p450"/>
    <property type="match status" value="1"/>
</dbReference>
<dbReference type="NCBIfam" id="NF000818">
    <property type="entry name" value="PRK00062.1"/>
    <property type="match status" value="1"/>
</dbReference>
<comment type="cofactor">
    <cofactor evidence="2">
        <name>pyridoxal 5'-phosphate</name>
        <dbReference type="ChEBI" id="CHEBI:597326"/>
    </cofactor>
</comment>
<evidence type="ECO:0000256" key="6">
    <source>
        <dbReference type="ARBA" id="ARBA00022898"/>
    </source>
</evidence>
<comment type="cofactor">
    <cofactor evidence="9">
        <name>heme</name>
        <dbReference type="ChEBI" id="CHEBI:30413"/>
    </cofactor>
</comment>
<dbReference type="GO" id="GO:0005506">
    <property type="term" value="F:iron ion binding"/>
    <property type="evidence" value="ECO:0007669"/>
    <property type="project" value="InterPro"/>
</dbReference>